<keyword evidence="8" id="KW-1185">Reference proteome</keyword>
<keyword evidence="3 5" id="KW-1133">Transmembrane helix</keyword>
<evidence type="ECO:0000256" key="5">
    <source>
        <dbReference type="SAM" id="Phobius"/>
    </source>
</evidence>
<reference evidence="7 8" key="1">
    <citation type="journal article" date="2016" name="Nat. Commun.">
        <title>Extremotolerant tardigrade genome and improved radiotolerance of human cultured cells by tardigrade-unique protein.</title>
        <authorList>
            <person name="Hashimoto T."/>
            <person name="Horikawa D.D."/>
            <person name="Saito Y."/>
            <person name="Kuwahara H."/>
            <person name="Kozuka-Hata H."/>
            <person name="Shin-I T."/>
            <person name="Minakuchi Y."/>
            <person name="Ohishi K."/>
            <person name="Motoyama A."/>
            <person name="Aizu T."/>
            <person name="Enomoto A."/>
            <person name="Kondo K."/>
            <person name="Tanaka S."/>
            <person name="Hara Y."/>
            <person name="Koshikawa S."/>
            <person name="Sagara H."/>
            <person name="Miura T."/>
            <person name="Yokobori S."/>
            <person name="Miyagawa K."/>
            <person name="Suzuki Y."/>
            <person name="Kubo T."/>
            <person name="Oyama M."/>
            <person name="Kohara Y."/>
            <person name="Fujiyama A."/>
            <person name="Arakawa K."/>
            <person name="Katayama T."/>
            <person name="Toyoda A."/>
            <person name="Kunieda T."/>
        </authorList>
    </citation>
    <scope>NUCLEOTIDE SEQUENCE [LARGE SCALE GENOMIC DNA]</scope>
    <source>
        <strain evidence="7 8">YOKOZUNA-1</strain>
    </source>
</reference>
<comment type="subcellular location">
    <subcellularLocation>
        <location evidence="1">Membrane</location>
        <topology evidence="1">Multi-pass membrane protein</topology>
    </subcellularLocation>
</comment>
<feature type="transmembrane region" description="Helical" evidence="5">
    <location>
        <begin position="379"/>
        <end position="398"/>
    </location>
</feature>
<dbReference type="Gene3D" id="3.30.750.24">
    <property type="entry name" value="STAS domain"/>
    <property type="match status" value="1"/>
</dbReference>
<evidence type="ECO:0000256" key="3">
    <source>
        <dbReference type="ARBA" id="ARBA00022989"/>
    </source>
</evidence>
<dbReference type="InterPro" id="IPR002645">
    <property type="entry name" value="STAS_dom"/>
</dbReference>
<dbReference type="GO" id="GO:0055085">
    <property type="term" value="P:transmembrane transport"/>
    <property type="evidence" value="ECO:0007669"/>
    <property type="project" value="InterPro"/>
</dbReference>
<evidence type="ECO:0000256" key="2">
    <source>
        <dbReference type="ARBA" id="ARBA00022692"/>
    </source>
</evidence>
<organism evidence="7 8">
    <name type="scientific">Ramazzottius varieornatus</name>
    <name type="common">Water bear</name>
    <name type="synonym">Tardigrade</name>
    <dbReference type="NCBI Taxonomy" id="947166"/>
    <lineage>
        <taxon>Eukaryota</taxon>
        <taxon>Metazoa</taxon>
        <taxon>Ecdysozoa</taxon>
        <taxon>Tardigrada</taxon>
        <taxon>Eutardigrada</taxon>
        <taxon>Parachela</taxon>
        <taxon>Hypsibioidea</taxon>
        <taxon>Ramazzottiidae</taxon>
        <taxon>Ramazzottius</taxon>
    </lineage>
</organism>
<evidence type="ECO:0000313" key="7">
    <source>
        <dbReference type="EMBL" id="GAU88316.1"/>
    </source>
</evidence>
<dbReference type="Pfam" id="PF00916">
    <property type="entry name" value="Sulfate_transp"/>
    <property type="match status" value="1"/>
</dbReference>
<dbReference type="PROSITE" id="PS50801">
    <property type="entry name" value="STAS"/>
    <property type="match status" value="1"/>
</dbReference>
<dbReference type="OrthoDB" id="288203at2759"/>
<sequence length="817" mass="90184">MSGEELDLDFKYRKGDPQRSAERTFLTPEILELYGESEVPHPKNFRHEPPGRVLTAEVLELYGEEVDAMAQPKALVWENVRDALNGIRPLLRRRLYGANKSSQEFLSSSFPLFSRLKHYQAAWIPRDILAGFIVGMIQFTQVFGNSQTATVRPTSGLNILLFPGLVYAFMASSLYNSLGGTTIAVATLRVSLGYIEDQHYPGGMNGKHKMTDTELMDLHTYIAPGIAFIAGFVQIGLGFLKLGFLYGILSPNVMEPFFLACFLQSICGKVPSAFGLEPPVIFGFAQQFQYLYFFLTNLGSINGWETLLSFAMASTVLVFREFWQPRIFTRYRLVAPIEFILFVIFSIISYLADFRGKGIRVVGSYSYGVPRPTVPDLSYGWPMAFAGIVLAIVTYSATLDSAKVLARKHDPPVSANQELLALGVAHVFGSFFACFPVGAPIGRGRVNQSMGSRSQLSTLVACVFAGIVIGYAGPAIQYLPLCVVSTNMILFLSMSLTAFKELPRLWAFNNIDAAVWILTFACGMLLNVQVGLFVGVSVSLLSLIVRSQRPKVRVLGLLKDTQWGIAALKHHSEIASELPGVRILQIQSPVNYANADYLVKEVMNLALEPYEANAVPPPLPATAFADRRPDDGDPFRHTTVSDVFNSKNPAVRALAYSRSLTSLGLRPRKSIYDFPQRVNGPRTTFSNPAVSTQPTLGGKNTATRVVLDMGSVGYIDTVGIRALEQIASDAKIRRVEIILAQCTGPLLRQLQELATHKIIPQRNIFPSVVDAVVESIGRNRIKSVPADGLVEEYEDDRFWDLPVVPVEGLPVVDYHQD</sequence>
<accession>A0A1D1UF99</accession>
<dbReference type="Pfam" id="PF01740">
    <property type="entry name" value="STAS"/>
    <property type="match status" value="1"/>
</dbReference>
<feature type="transmembrane region" description="Helical" evidence="5">
    <location>
        <begin position="454"/>
        <end position="471"/>
    </location>
</feature>
<dbReference type="AlphaFoldDB" id="A0A1D1UF99"/>
<keyword evidence="4 5" id="KW-0472">Membrane</keyword>
<feature type="transmembrane region" description="Helical" evidence="5">
    <location>
        <begin position="331"/>
        <end position="352"/>
    </location>
</feature>
<feature type="transmembrane region" description="Helical" evidence="5">
    <location>
        <begin position="123"/>
        <end position="144"/>
    </location>
</feature>
<dbReference type="EMBL" id="BDGG01000001">
    <property type="protein sequence ID" value="GAU88316.1"/>
    <property type="molecule type" value="Genomic_DNA"/>
</dbReference>
<dbReference type="InterPro" id="IPR001902">
    <property type="entry name" value="SLC26A/SulP_fam"/>
</dbReference>
<name>A0A1D1UF99_RAMVA</name>
<dbReference type="InterPro" id="IPR011547">
    <property type="entry name" value="SLC26A/SulP_dom"/>
</dbReference>
<dbReference type="CDD" id="cd07042">
    <property type="entry name" value="STAS_SulP_like_sulfate_transporter"/>
    <property type="match status" value="1"/>
</dbReference>
<feature type="transmembrane region" description="Helical" evidence="5">
    <location>
        <begin position="478"/>
        <end position="496"/>
    </location>
</feature>
<dbReference type="GO" id="GO:0016020">
    <property type="term" value="C:membrane"/>
    <property type="evidence" value="ECO:0007669"/>
    <property type="project" value="UniProtKB-SubCell"/>
</dbReference>
<proteinExistence type="predicted"/>
<feature type="domain" description="STAS" evidence="6">
    <location>
        <begin position="571"/>
        <end position="775"/>
    </location>
</feature>
<protein>
    <recommendedName>
        <fullName evidence="6">STAS domain-containing protein</fullName>
    </recommendedName>
</protein>
<feature type="transmembrane region" description="Helical" evidence="5">
    <location>
        <begin position="301"/>
        <end position="319"/>
    </location>
</feature>
<feature type="transmembrane region" description="Helical" evidence="5">
    <location>
        <begin position="226"/>
        <end position="249"/>
    </location>
</feature>
<dbReference type="InterPro" id="IPR036513">
    <property type="entry name" value="STAS_dom_sf"/>
</dbReference>
<comment type="caution">
    <text evidence="7">The sequence shown here is derived from an EMBL/GenBank/DDBJ whole genome shotgun (WGS) entry which is preliminary data.</text>
</comment>
<dbReference type="Proteomes" id="UP000186922">
    <property type="component" value="Unassembled WGS sequence"/>
</dbReference>
<evidence type="ECO:0000259" key="6">
    <source>
        <dbReference type="PROSITE" id="PS50801"/>
    </source>
</evidence>
<evidence type="ECO:0000256" key="1">
    <source>
        <dbReference type="ARBA" id="ARBA00004141"/>
    </source>
</evidence>
<feature type="transmembrane region" description="Helical" evidence="5">
    <location>
        <begin position="419"/>
        <end position="442"/>
    </location>
</feature>
<feature type="transmembrane region" description="Helical" evidence="5">
    <location>
        <begin position="516"/>
        <end position="545"/>
    </location>
</feature>
<dbReference type="STRING" id="947166.A0A1D1UF99"/>
<gene>
    <name evidence="7" type="primary">RvY_01037</name>
    <name evidence="7" type="synonym">RvY_01037.1</name>
    <name evidence="7" type="ORF">RvY_01037-1</name>
</gene>
<keyword evidence="2 5" id="KW-0812">Transmembrane</keyword>
<dbReference type="SUPFAM" id="SSF52091">
    <property type="entry name" value="SpoIIaa-like"/>
    <property type="match status" value="1"/>
</dbReference>
<evidence type="ECO:0000313" key="8">
    <source>
        <dbReference type="Proteomes" id="UP000186922"/>
    </source>
</evidence>
<feature type="transmembrane region" description="Helical" evidence="5">
    <location>
        <begin position="156"/>
        <end position="175"/>
    </location>
</feature>
<evidence type="ECO:0000256" key="4">
    <source>
        <dbReference type="ARBA" id="ARBA00023136"/>
    </source>
</evidence>
<dbReference type="PANTHER" id="PTHR11814">
    <property type="entry name" value="SULFATE TRANSPORTER"/>
    <property type="match status" value="1"/>
</dbReference>